<protein>
    <submittedName>
        <fullName evidence="1">Uncharacterized protein</fullName>
    </submittedName>
</protein>
<dbReference type="EMBL" id="BRYA01000162">
    <property type="protein sequence ID" value="GMI41948.1"/>
    <property type="molecule type" value="Genomic_DNA"/>
</dbReference>
<accession>A0A9W7GD71</accession>
<proteinExistence type="predicted"/>
<evidence type="ECO:0000313" key="1">
    <source>
        <dbReference type="EMBL" id="GMI41948.1"/>
    </source>
</evidence>
<gene>
    <name evidence="1" type="ORF">TrCOL_g13755</name>
</gene>
<dbReference type="Proteomes" id="UP001165065">
    <property type="component" value="Unassembled WGS sequence"/>
</dbReference>
<dbReference type="OrthoDB" id="10414042at2759"/>
<comment type="caution">
    <text evidence="1">The sequence shown here is derived from an EMBL/GenBank/DDBJ whole genome shotgun (WGS) entry which is preliminary data.</text>
</comment>
<keyword evidence="2" id="KW-1185">Reference proteome</keyword>
<dbReference type="AlphaFoldDB" id="A0A9W7GD71"/>
<evidence type="ECO:0000313" key="2">
    <source>
        <dbReference type="Proteomes" id="UP001165065"/>
    </source>
</evidence>
<sequence length="324" mass="36511">MIKLELSIKSSAPLTSVLQHLKTNELPAISAHAEALRKSNNYVSLHLLDKVTATVGKIKSMLNNINISDLETIDKTSPISFHYIKILCYHESTKFEDKEWKDLNVRVACSNGVWTVRGVYECVKDIKSSVDEMWIPSSPLTAGIQGLKRDVMGDQEYYERTGEDSFYEDLESEDEGKRREAERIADSYAETDGKVVVTVLGMVMVMRESLKAGVVKIKEIGGKIDKGEGDEETIRAWGERLKEGEKLAGGVRDKAGDAVVQCYPQMLEVDEDGGLVKAVNEVETIMEMWWEWGGMKGARGMWKEKKAKWEEAMKTAREVQEQYS</sequence>
<reference evidence="2" key="1">
    <citation type="journal article" date="2023" name="Commun. Biol.">
        <title>Genome analysis of Parmales, the sister group of diatoms, reveals the evolutionary specialization of diatoms from phago-mixotrophs to photoautotrophs.</title>
        <authorList>
            <person name="Ban H."/>
            <person name="Sato S."/>
            <person name="Yoshikawa S."/>
            <person name="Yamada K."/>
            <person name="Nakamura Y."/>
            <person name="Ichinomiya M."/>
            <person name="Sato N."/>
            <person name="Blanc-Mathieu R."/>
            <person name="Endo H."/>
            <person name="Kuwata A."/>
            <person name="Ogata H."/>
        </authorList>
    </citation>
    <scope>NUCLEOTIDE SEQUENCE [LARGE SCALE GENOMIC DNA]</scope>
</reference>
<organism evidence="1 2">
    <name type="scientific">Triparma columacea</name>
    <dbReference type="NCBI Taxonomy" id="722753"/>
    <lineage>
        <taxon>Eukaryota</taxon>
        <taxon>Sar</taxon>
        <taxon>Stramenopiles</taxon>
        <taxon>Ochrophyta</taxon>
        <taxon>Bolidophyceae</taxon>
        <taxon>Parmales</taxon>
        <taxon>Triparmaceae</taxon>
        <taxon>Triparma</taxon>
    </lineage>
</organism>
<name>A0A9W7GD71_9STRA</name>